<dbReference type="AlphaFoldDB" id="A0AAV1ZGR8"/>
<evidence type="ECO:0000256" key="1">
    <source>
        <dbReference type="SAM" id="MobiDB-lite"/>
    </source>
</evidence>
<dbReference type="PANTHER" id="PTHR31206">
    <property type="entry name" value="LP10445P"/>
    <property type="match status" value="1"/>
</dbReference>
<gene>
    <name evidence="2" type="ORF">LARSCL_LOCUS5571</name>
</gene>
<reference evidence="2 3" key="1">
    <citation type="submission" date="2024-04" db="EMBL/GenBank/DDBJ databases">
        <authorList>
            <person name="Rising A."/>
            <person name="Reimegard J."/>
            <person name="Sonavane S."/>
            <person name="Akerstrom W."/>
            <person name="Nylinder S."/>
            <person name="Hedman E."/>
            <person name="Kallberg Y."/>
        </authorList>
    </citation>
    <scope>NUCLEOTIDE SEQUENCE [LARGE SCALE GENOMIC DNA]</scope>
</reference>
<dbReference type="Proteomes" id="UP001497382">
    <property type="component" value="Unassembled WGS sequence"/>
</dbReference>
<accession>A0AAV1ZGR8</accession>
<comment type="caution">
    <text evidence="2">The sequence shown here is derived from an EMBL/GenBank/DDBJ whole genome shotgun (WGS) entry which is preliminary data.</text>
</comment>
<evidence type="ECO:0000313" key="2">
    <source>
        <dbReference type="EMBL" id="CAL1270932.1"/>
    </source>
</evidence>
<dbReference type="Pfam" id="PF14774">
    <property type="entry name" value="FAM177"/>
    <property type="match status" value="1"/>
</dbReference>
<keyword evidence="3" id="KW-1185">Reference proteome</keyword>
<proteinExistence type="predicted"/>
<name>A0AAV1ZGR8_9ARAC</name>
<dbReference type="InterPro" id="IPR028260">
    <property type="entry name" value="FAM177"/>
</dbReference>
<sequence>MVHSSGDATSFTEINLTDLQRKKAPKRLVYFSDGILEEYSSDEDEVDNAAKDTQPLIDPIIKSLPTTNEITPRKIYKKQKTLPWIPYFGYMFWWMGSQALAVCDYLGENLAWFLGITSPKFQYEIDQFEKIMKEEEELQKHIKAENAGWSTNETTKMSPDAIAMQPLPKSSDKEPVKLDVEAANED</sequence>
<evidence type="ECO:0000313" key="3">
    <source>
        <dbReference type="Proteomes" id="UP001497382"/>
    </source>
</evidence>
<dbReference type="EMBL" id="CAXIEN010000051">
    <property type="protein sequence ID" value="CAL1270932.1"/>
    <property type="molecule type" value="Genomic_DNA"/>
</dbReference>
<evidence type="ECO:0008006" key="4">
    <source>
        <dbReference type="Google" id="ProtNLM"/>
    </source>
</evidence>
<feature type="region of interest" description="Disordered" evidence="1">
    <location>
        <begin position="148"/>
        <end position="186"/>
    </location>
</feature>
<feature type="compositionally biased region" description="Basic and acidic residues" evidence="1">
    <location>
        <begin position="170"/>
        <end position="180"/>
    </location>
</feature>
<dbReference type="PANTHER" id="PTHR31206:SF1">
    <property type="entry name" value="LP10445P"/>
    <property type="match status" value="1"/>
</dbReference>
<protein>
    <recommendedName>
        <fullName evidence="4">Protein FAM177A1</fullName>
    </recommendedName>
</protein>
<organism evidence="2 3">
    <name type="scientific">Larinioides sclopetarius</name>
    <dbReference type="NCBI Taxonomy" id="280406"/>
    <lineage>
        <taxon>Eukaryota</taxon>
        <taxon>Metazoa</taxon>
        <taxon>Ecdysozoa</taxon>
        <taxon>Arthropoda</taxon>
        <taxon>Chelicerata</taxon>
        <taxon>Arachnida</taxon>
        <taxon>Araneae</taxon>
        <taxon>Araneomorphae</taxon>
        <taxon>Entelegynae</taxon>
        <taxon>Araneoidea</taxon>
        <taxon>Araneidae</taxon>
        <taxon>Larinioides</taxon>
    </lineage>
</organism>
<feature type="compositionally biased region" description="Polar residues" evidence="1">
    <location>
        <begin position="148"/>
        <end position="157"/>
    </location>
</feature>